<keyword evidence="5" id="KW-1185">Reference proteome</keyword>
<proteinExistence type="predicted"/>
<dbReference type="EMBL" id="MDUX01000012">
    <property type="protein sequence ID" value="KAF7599885.1"/>
    <property type="molecule type" value="Genomic_DNA"/>
</dbReference>
<dbReference type="InterPro" id="IPR036291">
    <property type="entry name" value="NAD(P)-bd_dom_sf"/>
</dbReference>
<evidence type="ECO:0000313" key="4">
    <source>
        <dbReference type="Proteomes" id="UP000216107"/>
    </source>
</evidence>
<organism evidence="3 4">
    <name type="scientific">Candidatus Dactylopiibacterium carminicum</name>
    <dbReference type="NCBI Taxonomy" id="857335"/>
    <lineage>
        <taxon>Bacteria</taxon>
        <taxon>Pseudomonadati</taxon>
        <taxon>Pseudomonadota</taxon>
        <taxon>Betaproteobacteria</taxon>
        <taxon>Rhodocyclales</taxon>
        <taxon>Rhodocyclaceae</taxon>
        <taxon>Candidatus Dactylopiibacterium</taxon>
    </lineage>
</organism>
<sequence>MERVVVIGASNNPERYSQKAMLMLREYGHQPIPVAPAVAEVLGEPAYAVPDAVPGPVDTVTMYIGPARQAALLDGIVALAPRRVIFNPGTENPEAYARLDAAGIDHEEACTLVLLRSGQF</sequence>
<evidence type="ECO:0000313" key="5">
    <source>
        <dbReference type="Proteomes" id="UP000623509"/>
    </source>
</evidence>
<comment type="caution">
    <text evidence="3">The sequence shown here is derived from an EMBL/GenBank/DDBJ whole genome shotgun (WGS) entry which is preliminary data.</text>
</comment>
<evidence type="ECO:0000313" key="3">
    <source>
        <dbReference type="EMBL" id="PAS94176.1"/>
    </source>
</evidence>
<protein>
    <submittedName>
        <fullName evidence="3">CoA-binding protein</fullName>
    </submittedName>
</protein>
<dbReference type="AlphaFoldDB" id="A0A272EVV2"/>
<name>A0A272EVV2_9RHOO</name>
<dbReference type="InterPro" id="IPR003781">
    <property type="entry name" value="CoA-bd"/>
</dbReference>
<evidence type="ECO:0000313" key="2">
    <source>
        <dbReference type="EMBL" id="KAF7599885.1"/>
    </source>
</evidence>
<gene>
    <name evidence="2" type="ORF">BGI27_05370</name>
    <name evidence="3" type="ORF">CGU29_04970</name>
</gene>
<dbReference type="RefSeq" id="WP_095523885.1">
    <property type="nucleotide sequence ID" value="NZ_MDUX01000012.1"/>
</dbReference>
<dbReference type="EMBL" id="NMRN01000009">
    <property type="protein sequence ID" value="PAS94176.1"/>
    <property type="molecule type" value="Genomic_DNA"/>
</dbReference>
<dbReference type="PANTHER" id="PTHR33303:SF2">
    <property type="entry name" value="COA-BINDING DOMAIN-CONTAINING PROTEIN"/>
    <property type="match status" value="1"/>
</dbReference>
<dbReference type="SUPFAM" id="SSF51735">
    <property type="entry name" value="NAD(P)-binding Rossmann-fold domains"/>
    <property type="match status" value="1"/>
</dbReference>
<accession>A0A272EVV2</accession>
<feature type="domain" description="CoA-binding" evidence="1">
    <location>
        <begin position="3"/>
        <end position="115"/>
    </location>
</feature>
<reference evidence="3 4" key="2">
    <citation type="submission" date="2017-07" db="EMBL/GenBank/DDBJ databases">
        <title>Candidatus Dactylopiibacterium carminicum, a nitrogen-fixing symbiont of the cochineal insect Dactylopius coccus and Dactylopius opuntiae (Hemiptera: Coccoidea: Dactylopiidae).</title>
        <authorList>
            <person name="Vera A."/>
        </authorList>
    </citation>
    <scope>NUCLEOTIDE SEQUENCE [LARGE SCALE GENOMIC DNA]</scope>
    <source>
        <strain evidence="3 4">NFDCM</strain>
    </source>
</reference>
<dbReference type="Proteomes" id="UP000216107">
    <property type="component" value="Unassembled WGS sequence"/>
</dbReference>
<dbReference type="PANTHER" id="PTHR33303">
    <property type="entry name" value="CYTOPLASMIC PROTEIN-RELATED"/>
    <property type="match status" value="1"/>
</dbReference>
<dbReference type="Pfam" id="PF13380">
    <property type="entry name" value="CoA_binding_2"/>
    <property type="match status" value="1"/>
</dbReference>
<dbReference type="Proteomes" id="UP000623509">
    <property type="component" value="Unassembled WGS sequence"/>
</dbReference>
<dbReference type="Gene3D" id="3.40.50.720">
    <property type="entry name" value="NAD(P)-binding Rossmann-like Domain"/>
    <property type="match status" value="1"/>
</dbReference>
<dbReference type="OrthoDB" id="9804695at2"/>
<reference evidence="2 5" key="1">
    <citation type="submission" date="2016-08" db="EMBL/GenBank/DDBJ databases">
        <title>Candidatus Dactylopiibacterium carminicum genome sequence.</title>
        <authorList>
            <person name="Ramirez-Puebla S.T."/>
            <person name="Ormeno-Orrillo E."/>
            <person name="Vera-Ponce De Leon A."/>
            <person name="Luis L."/>
            <person name="Sanchez-Flores A."/>
            <person name="Monica R."/>
            <person name="Martinez-Romero E."/>
        </authorList>
    </citation>
    <scope>NUCLEOTIDE SEQUENCE [LARGE SCALE GENOMIC DNA]</scope>
    <source>
        <strain evidence="2">END1</strain>
    </source>
</reference>
<evidence type="ECO:0000259" key="1">
    <source>
        <dbReference type="Pfam" id="PF13380"/>
    </source>
</evidence>